<feature type="transmembrane region" description="Helical" evidence="1">
    <location>
        <begin position="384"/>
        <end position="402"/>
    </location>
</feature>
<organism evidence="2 3">
    <name type="scientific">Vibrio metoecus</name>
    <dbReference type="NCBI Taxonomy" id="1481663"/>
    <lineage>
        <taxon>Bacteria</taxon>
        <taxon>Pseudomonadati</taxon>
        <taxon>Pseudomonadota</taxon>
        <taxon>Gammaproteobacteria</taxon>
        <taxon>Vibrionales</taxon>
        <taxon>Vibrionaceae</taxon>
        <taxon>Vibrio</taxon>
    </lineage>
</organism>
<evidence type="ECO:0000313" key="2">
    <source>
        <dbReference type="EMBL" id="KQB01571.1"/>
    </source>
</evidence>
<evidence type="ECO:0000256" key="1">
    <source>
        <dbReference type="SAM" id="Phobius"/>
    </source>
</evidence>
<sequence length="431" mass="50376">MSYTDFFNFSYDRIYFFVIISIVLFALLYTCTKKFTNGLIYDPFHLVYTFTYSTSYSVVIMLYSYGYISIYHFVIVVLYGGVFLSCIYFFERLKINLGHGYIFRILYVRESGWLYYIVFTIYLSLAFLIFTQKELSIFTDSNRFEDNRGLGPLIKFWTLTVYFLVAWFSILIYKKRGVKRYVCLLFLLVFCLFNSLMEGSKSAVIFYVMIGGLAVYAYTGYYRINVKYLTVGFCFSLASLFLVLYFNFKSTFSDEQDFIFIFESLFKRFVDRVLSNGDCYYMGLPYDVIENVQVNNVFITFFSPVISNSVTNKLAGYDVGMYDLGKQFITQLYPHMTIAGGPTDHFDLFAYKYFGVLGGFLFLVFLCGYLYVIRKIVTLSQGSLYMSCLSVVFWFISLKVILKPGLLLGEFVTFMIFFLTIKILLLSIRKS</sequence>
<gene>
    <name evidence="2" type="ORF">XV92_08815</name>
</gene>
<comment type="caution">
    <text evidence="2">The sequence shown here is derived from an EMBL/GenBank/DDBJ whole genome shotgun (WGS) entry which is preliminary data.</text>
</comment>
<dbReference type="Proteomes" id="UP000050491">
    <property type="component" value="Unassembled WGS sequence"/>
</dbReference>
<protein>
    <recommendedName>
        <fullName evidence="4">Oligosaccharide repeat unit polymerase</fullName>
    </recommendedName>
</protein>
<feature type="transmembrane region" description="Helical" evidence="1">
    <location>
        <begin position="14"/>
        <end position="32"/>
    </location>
</feature>
<proteinExistence type="predicted"/>
<evidence type="ECO:0008006" key="4">
    <source>
        <dbReference type="Google" id="ProtNLM"/>
    </source>
</evidence>
<feature type="transmembrane region" description="Helical" evidence="1">
    <location>
        <begin position="150"/>
        <end position="173"/>
    </location>
</feature>
<feature type="transmembrane region" description="Helical" evidence="1">
    <location>
        <begin position="203"/>
        <end position="221"/>
    </location>
</feature>
<dbReference type="AlphaFoldDB" id="A0A0N8VAM0"/>
<feature type="transmembrane region" description="Helical" evidence="1">
    <location>
        <begin position="111"/>
        <end position="130"/>
    </location>
</feature>
<keyword evidence="1" id="KW-0472">Membrane</keyword>
<dbReference type="RefSeq" id="WP_055064604.1">
    <property type="nucleotide sequence ID" value="NZ_LBGP01000011.1"/>
</dbReference>
<name>A0A0N8VAM0_VIBMT</name>
<reference evidence="2 3" key="1">
    <citation type="journal article" date="2015" name="Genome Biol. Evol.">
        <title>The Dynamics of Genetic Interactions between Vibrio metoecus and Vibrio cholerae, Two Close Relatives Co-Occurring in the Environment.</title>
        <authorList>
            <person name="Orata F.D."/>
            <person name="Kirchberger P.C."/>
            <person name="Meheust R."/>
            <person name="Barlow E.J."/>
            <person name="Tarr C.L."/>
            <person name="Boucher Y."/>
        </authorList>
    </citation>
    <scope>NUCLEOTIDE SEQUENCE [LARGE SCALE GENOMIC DNA]</scope>
    <source>
        <strain evidence="2 3">YB5B04</strain>
    </source>
</reference>
<dbReference type="EMBL" id="LBGP01000011">
    <property type="protein sequence ID" value="KQB01571.1"/>
    <property type="molecule type" value="Genomic_DNA"/>
</dbReference>
<keyword evidence="1" id="KW-0812">Transmembrane</keyword>
<feature type="transmembrane region" description="Helical" evidence="1">
    <location>
        <begin position="70"/>
        <end position="90"/>
    </location>
</feature>
<dbReference type="OrthoDB" id="6638602at2"/>
<feature type="transmembrane region" description="Helical" evidence="1">
    <location>
        <begin position="408"/>
        <end position="428"/>
    </location>
</feature>
<feature type="transmembrane region" description="Helical" evidence="1">
    <location>
        <begin position="180"/>
        <end position="197"/>
    </location>
</feature>
<feature type="transmembrane region" description="Helical" evidence="1">
    <location>
        <begin position="44"/>
        <end position="64"/>
    </location>
</feature>
<accession>A0A0N8VAM0</accession>
<feature type="transmembrane region" description="Helical" evidence="1">
    <location>
        <begin position="228"/>
        <end position="248"/>
    </location>
</feature>
<dbReference type="PATRIC" id="fig|1481663.12.peg.523"/>
<evidence type="ECO:0000313" key="3">
    <source>
        <dbReference type="Proteomes" id="UP000050491"/>
    </source>
</evidence>
<keyword evidence="1" id="KW-1133">Transmembrane helix</keyword>
<feature type="transmembrane region" description="Helical" evidence="1">
    <location>
        <begin position="353"/>
        <end position="372"/>
    </location>
</feature>